<evidence type="ECO:0000313" key="1">
    <source>
        <dbReference type="EMBL" id="GGB79680.1"/>
    </source>
</evidence>
<organism evidence="1 2">
    <name type="scientific">Henriciella pelagia</name>
    <dbReference type="NCBI Taxonomy" id="1977912"/>
    <lineage>
        <taxon>Bacteria</taxon>
        <taxon>Pseudomonadati</taxon>
        <taxon>Pseudomonadota</taxon>
        <taxon>Alphaproteobacteria</taxon>
        <taxon>Hyphomonadales</taxon>
        <taxon>Hyphomonadaceae</taxon>
        <taxon>Henriciella</taxon>
    </lineage>
</organism>
<dbReference type="Gene3D" id="3.40.630.30">
    <property type="match status" value="1"/>
</dbReference>
<protein>
    <recommendedName>
        <fullName evidence="3">GNAT family N-acetyltransferase</fullName>
    </recommendedName>
</protein>
<gene>
    <name evidence="1" type="ORF">GCM10011503_30540</name>
</gene>
<proteinExistence type="predicted"/>
<dbReference type="InterPro" id="IPR016181">
    <property type="entry name" value="Acyl_CoA_acyltransferase"/>
</dbReference>
<comment type="caution">
    <text evidence="1">The sequence shown here is derived from an EMBL/GenBank/DDBJ whole genome shotgun (WGS) entry which is preliminary data.</text>
</comment>
<sequence length="194" mass="21588">MSDFELIVADQRVMPLVQHLRYRVYCAEKRFAMAGADHEARILTDEADKLGVTFALFDGAELVSSAQIIPVNPLDEEARFAVFDLASVLPRPDQGAVIVSKLVTAKDRRGSKTLGPVMRAVLEFVSADKRRYIAILAEPGMRDFYASMGFEALREGITAAPFGEVTLMVFDMKDERHLSGKSLAGWMFKPIFAR</sequence>
<name>A0ABQ1JWS0_9PROT</name>
<dbReference type="SUPFAM" id="SSF55729">
    <property type="entry name" value="Acyl-CoA N-acyltransferases (Nat)"/>
    <property type="match status" value="1"/>
</dbReference>
<evidence type="ECO:0000313" key="2">
    <source>
        <dbReference type="Proteomes" id="UP000628854"/>
    </source>
</evidence>
<evidence type="ECO:0008006" key="3">
    <source>
        <dbReference type="Google" id="ProtNLM"/>
    </source>
</evidence>
<dbReference type="RefSeq" id="WP_084394432.1">
    <property type="nucleotide sequence ID" value="NZ_BMKF01000003.1"/>
</dbReference>
<dbReference type="Proteomes" id="UP000628854">
    <property type="component" value="Unassembled WGS sequence"/>
</dbReference>
<accession>A0ABQ1JWS0</accession>
<dbReference type="EMBL" id="BMKF01000003">
    <property type="protein sequence ID" value="GGB79680.1"/>
    <property type="molecule type" value="Genomic_DNA"/>
</dbReference>
<reference evidence="2" key="1">
    <citation type="journal article" date="2019" name="Int. J. Syst. Evol. Microbiol.">
        <title>The Global Catalogue of Microorganisms (GCM) 10K type strain sequencing project: providing services to taxonomists for standard genome sequencing and annotation.</title>
        <authorList>
            <consortium name="The Broad Institute Genomics Platform"/>
            <consortium name="The Broad Institute Genome Sequencing Center for Infectious Disease"/>
            <person name="Wu L."/>
            <person name="Ma J."/>
        </authorList>
    </citation>
    <scope>NUCLEOTIDE SEQUENCE [LARGE SCALE GENOMIC DNA]</scope>
    <source>
        <strain evidence="2">CGMCC 1.15928</strain>
    </source>
</reference>
<keyword evidence="2" id="KW-1185">Reference proteome</keyword>